<name>A0A6A7BHU0_9PLEO</name>
<accession>A0A6A7BHU0</accession>
<proteinExistence type="predicted"/>
<protein>
    <submittedName>
        <fullName evidence="1">Uncharacterized protein</fullName>
    </submittedName>
</protein>
<evidence type="ECO:0000313" key="2">
    <source>
        <dbReference type="Proteomes" id="UP000799423"/>
    </source>
</evidence>
<sequence length="223" mass="24874">MPWAMRSMVQHAGTPAIWRFEIRVWQYRPCRQARRRTIGAVKTDLHAPCAKTRPRFWSHPLDQTPRHTVANRSTKTRKQCVPFSFQSQTRSGTTHCLTRSASDWQTCGNSVGCCPPPGPRRRRRISGLHIACISTFGQDPTAALRNPPRLRLPCVPAHHGIGMGISMQEGYDCDWYSIVHPLSPNATDHAVGRVPRTLTGASICRRAGPVCVTSVYPSRTPAS</sequence>
<reference evidence="1" key="1">
    <citation type="submission" date="2020-01" db="EMBL/GenBank/DDBJ databases">
        <authorList>
            <consortium name="DOE Joint Genome Institute"/>
            <person name="Haridas S."/>
            <person name="Albert R."/>
            <person name="Binder M."/>
            <person name="Bloem J."/>
            <person name="Labutti K."/>
            <person name="Salamov A."/>
            <person name="Andreopoulos B."/>
            <person name="Baker S.E."/>
            <person name="Barry K."/>
            <person name="Bills G."/>
            <person name="Bluhm B.H."/>
            <person name="Cannon C."/>
            <person name="Castanera R."/>
            <person name="Culley D.E."/>
            <person name="Daum C."/>
            <person name="Ezra D."/>
            <person name="Gonzalez J.B."/>
            <person name="Henrissat B."/>
            <person name="Kuo A."/>
            <person name="Liang C."/>
            <person name="Lipzen A."/>
            <person name="Lutzoni F."/>
            <person name="Magnuson J."/>
            <person name="Mondo S."/>
            <person name="Nolan M."/>
            <person name="Ohm R."/>
            <person name="Pangilinan J."/>
            <person name="Park H.-J."/>
            <person name="Ramirez L."/>
            <person name="Alfaro M."/>
            <person name="Sun H."/>
            <person name="Tritt A."/>
            <person name="Yoshinaga Y."/>
            <person name="Zwiers L.-H."/>
            <person name="Turgeon B.G."/>
            <person name="Goodwin S.B."/>
            <person name="Spatafora J.W."/>
            <person name="Crous P.W."/>
            <person name="Grigoriev I.V."/>
        </authorList>
    </citation>
    <scope>NUCLEOTIDE SEQUENCE</scope>
    <source>
        <strain evidence="1">IPT5</strain>
    </source>
</reference>
<dbReference type="AlphaFoldDB" id="A0A6A7BHU0"/>
<organism evidence="1 2">
    <name type="scientific">Plenodomus tracheiphilus IPT5</name>
    <dbReference type="NCBI Taxonomy" id="1408161"/>
    <lineage>
        <taxon>Eukaryota</taxon>
        <taxon>Fungi</taxon>
        <taxon>Dikarya</taxon>
        <taxon>Ascomycota</taxon>
        <taxon>Pezizomycotina</taxon>
        <taxon>Dothideomycetes</taxon>
        <taxon>Pleosporomycetidae</taxon>
        <taxon>Pleosporales</taxon>
        <taxon>Pleosporineae</taxon>
        <taxon>Leptosphaeriaceae</taxon>
        <taxon>Plenodomus</taxon>
    </lineage>
</organism>
<gene>
    <name evidence="1" type="ORF">T440DRAFT_203598</name>
</gene>
<keyword evidence="2" id="KW-1185">Reference proteome</keyword>
<evidence type="ECO:0000313" key="1">
    <source>
        <dbReference type="EMBL" id="KAF2855086.1"/>
    </source>
</evidence>
<dbReference type="EMBL" id="MU006291">
    <property type="protein sequence ID" value="KAF2855086.1"/>
    <property type="molecule type" value="Genomic_DNA"/>
</dbReference>
<dbReference type="Proteomes" id="UP000799423">
    <property type="component" value="Unassembled WGS sequence"/>
</dbReference>